<dbReference type="NCBIfam" id="NF009793">
    <property type="entry name" value="PRK13285.1-1"/>
    <property type="match status" value="1"/>
</dbReference>
<evidence type="ECO:0000256" key="1">
    <source>
        <dbReference type="ARBA" id="ARBA00022490"/>
    </source>
</evidence>
<dbReference type="EMBL" id="CP071709">
    <property type="protein sequence ID" value="QVY61213.1"/>
    <property type="molecule type" value="Genomic_DNA"/>
</dbReference>
<keyword evidence="6" id="KW-1185">Reference proteome</keyword>
<comment type="similarity">
    <text evidence="4">Belongs to the FliW family.</text>
</comment>
<keyword evidence="2 4" id="KW-1005">Bacterial flagellum biogenesis</keyword>
<gene>
    <name evidence="4 5" type="primary">fliW</name>
    <name evidence="5" type="ORF">J1899_19985</name>
</gene>
<dbReference type="InterPro" id="IPR024046">
    <property type="entry name" value="Flagellar_assmbl_FliW_dom_sf"/>
</dbReference>
<name>A0ABX8F9X0_9BACI</name>
<evidence type="ECO:0000256" key="3">
    <source>
        <dbReference type="ARBA" id="ARBA00022845"/>
    </source>
</evidence>
<dbReference type="InterPro" id="IPR003775">
    <property type="entry name" value="Flagellar_assembly_factor_FliW"/>
</dbReference>
<dbReference type="PANTHER" id="PTHR39190">
    <property type="entry name" value="FLAGELLAR ASSEMBLY FACTOR FLIW"/>
    <property type="match status" value="1"/>
</dbReference>
<comment type="subcellular location">
    <subcellularLocation>
        <location evidence="4">Cytoplasm</location>
    </subcellularLocation>
</comment>
<evidence type="ECO:0000256" key="2">
    <source>
        <dbReference type="ARBA" id="ARBA00022795"/>
    </source>
</evidence>
<proteinExistence type="inferred from homology"/>
<dbReference type="RefSeq" id="WP_214476226.1">
    <property type="nucleotide sequence ID" value="NZ_CP071709.1"/>
</dbReference>
<keyword evidence="1 4" id="KW-0963">Cytoplasm</keyword>
<sequence>MKLATKYQGEQEVNEKQLIHFQNGIPGFQDETQFALLPFLEEMPYFILQSTKTAELAFVVVDPYPFFQNYQYELPSSIIDSLNIESPEDVVTFVILTLKEPFAASTANLKGPIVINVKKNEGKQLILNDSAYETKQPLFPASTKEGSSC</sequence>
<dbReference type="Pfam" id="PF02623">
    <property type="entry name" value="FliW"/>
    <property type="match status" value="1"/>
</dbReference>
<evidence type="ECO:0000313" key="6">
    <source>
        <dbReference type="Proteomes" id="UP000679247"/>
    </source>
</evidence>
<dbReference type="Proteomes" id="UP000679247">
    <property type="component" value="Chromosome"/>
</dbReference>
<dbReference type="Gene3D" id="2.30.290.10">
    <property type="entry name" value="BH3618-like"/>
    <property type="match status" value="1"/>
</dbReference>
<keyword evidence="5" id="KW-0282">Flagellum</keyword>
<keyword evidence="5" id="KW-0969">Cilium</keyword>
<dbReference type="HAMAP" id="MF_01185">
    <property type="entry name" value="FliW"/>
    <property type="match status" value="1"/>
</dbReference>
<evidence type="ECO:0000313" key="5">
    <source>
        <dbReference type="EMBL" id="QVY61213.1"/>
    </source>
</evidence>
<protein>
    <recommendedName>
        <fullName evidence="4">Flagellar assembly factor FliW</fullName>
    </recommendedName>
</protein>
<comment type="subunit">
    <text evidence="4">Interacts with translational regulator CsrA and flagellin(s).</text>
</comment>
<keyword evidence="4" id="KW-0143">Chaperone</keyword>
<organism evidence="5 6">
    <name type="scientific">Cytobacillus gottheilii</name>
    <dbReference type="NCBI Taxonomy" id="859144"/>
    <lineage>
        <taxon>Bacteria</taxon>
        <taxon>Bacillati</taxon>
        <taxon>Bacillota</taxon>
        <taxon>Bacilli</taxon>
        <taxon>Bacillales</taxon>
        <taxon>Bacillaceae</taxon>
        <taxon>Cytobacillus</taxon>
    </lineage>
</organism>
<dbReference type="SUPFAM" id="SSF141457">
    <property type="entry name" value="BH3618-like"/>
    <property type="match status" value="1"/>
</dbReference>
<keyword evidence="5" id="KW-0966">Cell projection</keyword>
<dbReference type="PANTHER" id="PTHR39190:SF1">
    <property type="entry name" value="FLAGELLAR ASSEMBLY FACTOR FLIW"/>
    <property type="match status" value="1"/>
</dbReference>
<keyword evidence="3 4" id="KW-0810">Translation regulation</keyword>
<reference evidence="5 6" key="1">
    <citation type="submission" date="2021-03" db="EMBL/GenBank/DDBJ databases">
        <title>The first data on the complete genome of the tetrodotoxin-producing bacterium.</title>
        <authorList>
            <person name="Melnikova D.I."/>
            <person name="Nijland R."/>
            <person name="Magarlamov T.Y."/>
        </authorList>
    </citation>
    <scope>NUCLEOTIDE SEQUENCE [LARGE SCALE GENOMIC DNA]</scope>
    <source>
        <strain evidence="5 6">1839</strain>
    </source>
</reference>
<comment type="function">
    <text evidence="4">Acts as an anti-CsrA protein, binds CsrA and prevents it from repressing translation of its target genes, one of which is flagellin. Binds to flagellin and participates in the assembly of the flagellum.</text>
</comment>
<accession>A0ABX8F9X0</accession>
<evidence type="ECO:0000256" key="4">
    <source>
        <dbReference type="HAMAP-Rule" id="MF_01185"/>
    </source>
</evidence>